<feature type="domain" description="PH" evidence="3">
    <location>
        <begin position="4"/>
        <end position="106"/>
    </location>
</feature>
<keyword evidence="1" id="KW-0175">Coiled coil</keyword>
<organism evidence="4 5">
    <name type="scientific">Lymnaea stagnalis</name>
    <name type="common">Great pond snail</name>
    <name type="synonym">Helix stagnalis</name>
    <dbReference type="NCBI Taxonomy" id="6523"/>
    <lineage>
        <taxon>Eukaryota</taxon>
        <taxon>Metazoa</taxon>
        <taxon>Spiralia</taxon>
        <taxon>Lophotrochozoa</taxon>
        <taxon>Mollusca</taxon>
        <taxon>Gastropoda</taxon>
        <taxon>Heterobranchia</taxon>
        <taxon>Euthyneura</taxon>
        <taxon>Panpulmonata</taxon>
        <taxon>Hygrophila</taxon>
        <taxon>Lymnaeoidea</taxon>
        <taxon>Lymnaeidae</taxon>
        <taxon>Lymnaea</taxon>
    </lineage>
</organism>
<evidence type="ECO:0000256" key="2">
    <source>
        <dbReference type="SAM" id="MobiDB-lite"/>
    </source>
</evidence>
<accession>A0AAV2I7R3</accession>
<dbReference type="PROSITE" id="PS50003">
    <property type="entry name" value="PH_DOMAIN"/>
    <property type="match status" value="1"/>
</dbReference>
<sequence length="574" mass="65298">MSGWASLSGYLHIKPGGGGLSILKSRKRLWCVLEESQGRLLYFKSEDDARNKPPIGYIEIRGAAITLDMDSHNQFIIIVDSKEILLTAENHESMMIWMMALQARRDQFALAEKSRTSSTSTENDLDLDTNFLEVVESRERVGFDLSFPDRTTAPPSPVIDDIIARKRMNYLRSSSDLSIVRMRNDVIPTIQTPQRGHKPLEATHSLQESALSYLNPGSRQLSMSMRAQRTVHNEGEVIWSSSSTSTDNSDDVCTDSGHRKLSRSASDKESLNNKVVVSGSDTATEQSSDSANTVDGGRVSELEKELIATKCELAKVLNRQSCFQEILKQKDEIIEDLDEKLGSRTTNSDGYDSKKRVTAANKEHQERVRVLQNQNRFLNEEVRRLAKLRGQEHDKIKIQESKVRKLEADIEVWKLEYISLIQSSIRFTGTDTMDDAELSLFGGDRHKHRIISLLEEARKINPSLPTFELLSSGEVHVDSYGFKHHFSDEGLLLHYLCQELSQHFLCQASSYEKHQRNWLQYLKNNSKNIMANKKTLKGLVRDGIPDVHRKQVWKAFVMAQVEDVVLEKGAHYYR</sequence>
<feature type="coiled-coil region" evidence="1">
    <location>
        <begin position="354"/>
        <end position="416"/>
    </location>
</feature>
<comment type="caution">
    <text evidence="4">The sequence shown here is derived from an EMBL/GenBank/DDBJ whole genome shotgun (WGS) entry which is preliminary data.</text>
</comment>
<name>A0AAV2I7R3_LYMST</name>
<dbReference type="SUPFAM" id="SSF50729">
    <property type="entry name" value="PH domain-like"/>
    <property type="match status" value="1"/>
</dbReference>
<gene>
    <name evidence="4" type="ORF">GSLYS_00016262001</name>
</gene>
<proteinExistence type="predicted"/>
<dbReference type="AlphaFoldDB" id="A0AAV2I7R3"/>
<reference evidence="4 5" key="1">
    <citation type="submission" date="2024-04" db="EMBL/GenBank/DDBJ databases">
        <authorList>
            <consortium name="Genoscope - CEA"/>
            <person name="William W."/>
        </authorList>
    </citation>
    <scope>NUCLEOTIDE SEQUENCE [LARGE SCALE GENOMIC DNA]</scope>
</reference>
<dbReference type="EMBL" id="CAXITT010000504">
    <property type="protein sequence ID" value="CAL1542728.1"/>
    <property type="molecule type" value="Genomic_DNA"/>
</dbReference>
<evidence type="ECO:0000259" key="3">
    <source>
        <dbReference type="PROSITE" id="PS50003"/>
    </source>
</evidence>
<dbReference type="Gene3D" id="1.10.10.750">
    <property type="entry name" value="Ypt/Rab-GAP domain of gyp1p, domain 1"/>
    <property type="match status" value="1"/>
</dbReference>
<keyword evidence="5" id="KW-1185">Reference proteome</keyword>
<dbReference type="Gene3D" id="2.30.29.30">
    <property type="entry name" value="Pleckstrin-homology domain (PH domain)/Phosphotyrosine-binding domain (PTB)"/>
    <property type="match status" value="1"/>
</dbReference>
<dbReference type="Proteomes" id="UP001497497">
    <property type="component" value="Unassembled WGS sequence"/>
</dbReference>
<evidence type="ECO:0000313" key="5">
    <source>
        <dbReference type="Proteomes" id="UP001497497"/>
    </source>
</evidence>
<evidence type="ECO:0000313" key="4">
    <source>
        <dbReference type="EMBL" id="CAL1542728.1"/>
    </source>
</evidence>
<feature type="non-terminal residue" evidence="4">
    <location>
        <position position="574"/>
    </location>
</feature>
<dbReference type="Pfam" id="PF00169">
    <property type="entry name" value="PH"/>
    <property type="match status" value="1"/>
</dbReference>
<dbReference type="PANTHER" id="PTHR47219">
    <property type="entry name" value="RAB GTPASE-ACTIVATING PROTEIN 1-LIKE"/>
    <property type="match status" value="1"/>
</dbReference>
<dbReference type="GO" id="GO:0005096">
    <property type="term" value="F:GTPase activator activity"/>
    <property type="evidence" value="ECO:0007669"/>
    <property type="project" value="TreeGrafter"/>
</dbReference>
<dbReference type="InterPro" id="IPR050302">
    <property type="entry name" value="Rab_GAP_TBC_domain"/>
</dbReference>
<dbReference type="GO" id="GO:0031267">
    <property type="term" value="F:small GTPase binding"/>
    <property type="evidence" value="ECO:0007669"/>
    <property type="project" value="TreeGrafter"/>
</dbReference>
<feature type="region of interest" description="Disordered" evidence="2">
    <location>
        <begin position="236"/>
        <end position="272"/>
    </location>
</feature>
<dbReference type="InterPro" id="IPR001849">
    <property type="entry name" value="PH_domain"/>
</dbReference>
<protein>
    <recommendedName>
        <fullName evidence="3">PH domain-containing protein</fullName>
    </recommendedName>
</protein>
<evidence type="ECO:0000256" key="1">
    <source>
        <dbReference type="SAM" id="Coils"/>
    </source>
</evidence>
<dbReference type="SMART" id="SM00233">
    <property type="entry name" value="PH"/>
    <property type="match status" value="1"/>
</dbReference>
<dbReference type="PANTHER" id="PTHR47219:SF20">
    <property type="entry name" value="TBC1 DOMAIN FAMILY MEMBER 2B"/>
    <property type="match status" value="1"/>
</dbReference>
<dbReference type="InterPro" id="IPR011993">
    <property type="entry name" value="PH-like_dom_sf"/>
</dbReference>